<dbReference type="InterPro" id="IPR004045">
    <property type="entry name" value="Glutathione_S-Trfase_N"/>
</dbReference>
<comment type="caution">
    <text evidence="2">The sequence shown here is derived from an EMBL/GenBank/DDBJ whole genome shotgun (WGS) entry which is preliminary data.</text>
</comment>
<name>A0ABR3Q4Q8_9TREE</name>
<evidence type="ECO:0000259" key="1">
    <source>
        <dbReference type="PROSITE" id="PS50404"/>
    </source>
</evidence>
<evidence type="ECO:0000313" key="2">
    <source>
        <dbReference type="EMBL" id="KAL1409353.1"/>
    </source>
</evidence>
<proteinExistence type="predicted"/>
<reference evidence="2 3" key="1">
    <citation type="submission" date="2023-08" db="EMBL/GenBank/DDBJ databases">
        <title>Annotated Genome Sequence of Vanrija albida AlHP1.</title>
        <authorList>
            <person name="Herzog R."/>
        </authorList>
    </citation>
    <scope>NUCLEOTIDE SEQUENCE [LARGE SCALE GENOMIC DNA]</scope>
    <source>
        <strain evidence="2 3">AlHP1</strain>
    </source>
</reference>
<dbReference type="PROSITE" id="PS50404">
    <property type="entry name" value="GST_NTER"/>
    <property type="match status" value="1"/>
</dbReference>
<dbReference type="SUPFAM" id="SSF47616">
    <property type="entry name" value="GST C-terminal domain-like"/>
    <property type="match status" value="1"/>
</dbReference>
<dbReference type="RefSeq" id="XP_069209297.1">
    <property type="nucleotide sequence ID" value="XM_069351879.1"/>
</dbReference>
<gene>
    <name evidence="2" type="ORF">Q8F55_003335</name>
</gene>
<dbReference type="Proteomes" id="UP001565368">
    <property type="component" value="Unassembled WGS sequence"/>
</dbReference>
<evidence type="ECO:0000313" key="3">
    <source>
        <dbReference type="Proteomes" id="UP001565368"/>
    </source>
</evidence>
<dbReference type="InterPro" id="IPR036249">
    <property type="entry name" value="Thioredoxin-like_sf"/>
</dbReference>
<dbReference type="EMBL" id="JBBXJM010000003">
    <property type="protein sequence ID" value="KAL1409353.1"/>
    <property type="molecule type" value="Genomic_DNA"/>
</dbReference>
<feature type="domain" description="GST N-terminal" evidence="1">
    <location>
        <begin position="1"/>
        <end position="85"/>
    </location>
</feature>
<organism evidence="2 3">
    <name type="scientific">Vanrija albida</name>
    <dbReference type="NCBI Taxonomy" id="181172"/>
    <lineage>
        <taxon>Eukaryota</taxon>
        <taxon>Fungi</taxon>
        <taxon>Dikarya</taxon>
        <taxon>Basidiomycota</taxon>
        <taxon>Agaricomycotina</taxon>
        <taxon>Tremellomycetes</taxon>
        <taxon>Trichosporonales</taxon>
        <taxon>Trichosporonaceae</taxon>
        <taxon>Vanrija</taxon>
    </lineage>
</organism>
<protein>
    <recommendedName>
        <fullName evidence="1">GST N-terminal domain-containing protein</fullName>
    </recommendedName>
</protein>
<dbReference type="Pfam" id="PF13409">
    <property type="entry name" value="GST_N_2"/>
    <property type="match status" value="1"/>
</dbReference>
<dbReference type="CDD" id="cd00570">
    <property type="entry name" value="GST_N_family"/>
    <property type="match status" value="1"/>
</dbReference>
<dbReference type="InterPro" id="IPR036282">
    <property type="entry name" value="Glutathione-S-Trfase_C_sf"/>
</dbReference>
<dbReference type="SUPFAM" id="SSF52833">
    <property type="entry name" value="Thioredoxin-like"/>
    <property type="match status" value="1"/>
</dbReference>
<accession>A0ABR3Q4Q8</accession>
<keyword evidence="3" id="KW-1185">Reference proteome</keyword>
<sequence>MSMKIYYYEAGAWSQALELAIAETGYDEDEVEWERVNLRSGANFDPKYLKLNPLGLIPICEVDGKIVRDSVNVAKEILSRAPGGAGELSPAHAKLIEEVHDASRDPKLFGLYPFDAADREEKAGGEVFQFIKGRQTALEKYPAEAPELAEFYKGKLADNTVLYDFYQGKLDAAGEEKVFDEGKAVWASAGELVHGPLTAALKNASPFLAGDKPGEADYHVIVWLARAISLSGTEQGQPASVGLPNLHKRIGGPEIDDAVAKYWETWRTRDSFTENEVW</sequence>
<dbReference type="Gene3D" id="3.40.30.10">
    <property type="entry name" value="Glutaredoxin"/>
    <property type="match status" value="1"/>
</dbReference>
<dbReference type="GeneID" id="95984378"/>